<evidence type="ECO:0000256" key="5">
    <source>
        <dbReference type="ARBA" id="ARBA00022723"/>
    </source>
</evidence>
<keyword evidence="7 17" id="KW-0378">Hydrolase</keyword>
<evidence type="ECO:0000256" key="16">
    <source>
        <dbReference type="ARBA" id="ARBA00042798"/>
    </source>
</evidence>
<comment type="cofactor">
    <cofactor evidence="1">
        <name>Mg(2+)</name>
        <dbReference type="ChEBI" id="CHEBI:18420"/>
    </cofactor>
</comment>
<gene>
    <name evidence="19" type="ORF">ACFSAG_12275</name>
</gene>
<dbReference type="PROSITE" id="PS00893">
    <property type="entry name" value="NUDIX_BOX"/>
    <property type="match status" value="1"/>
</dbReference>
<protein>
    <recommendedName>
        <fullName evidence="13">8-oxo-dGTP diphosphatase</fullName>
        <ecNumber evidence="12">3.6.1.55</ecNumber>
    </recommendedName>
    <alternativeName>
        <fullName evidence="16">7,8-dihydro-8-oxoguanine-triphosphatase</fullName>
    </alternativeName>
    <alternativeName>
        <fullName evidence="15">Mutator protein MutT</fullName>
    </alternativeName>
    <alternativeName>
        <fullName evidence="14">dGTP pyrophosphohydrolase</fullName>
    </alternativeName>
</protein>
<feature type="domain" description="Nudix hydrolase" evidence="18">
    <location>
        <begin position="1"/>
        <end position="127"/>
    </location>
</feature>
<dbReference type="Proteomes" id="UP001597215">
    <property type="component" value="Unassembled WGS sequence"/>
</dbReference>
<evidence type="ECO:0000313" key="19">
    <source>
        <dbReference type="EMBL" id="MFD1767616.1"/>
    </source>
</evidence>
<comment type="catalytic activity">
    <reaction evidence="10">
        <text>8-oxo-dGTP + H2O = 8-oxo-dGMP + diphosphate + H(+)</text>
        <dbReference type="Rhea" id="RHEA:31575"/>
        <dbReference type="ChEBI" id="CHEBI:15377"/>
        <dbReference type="ChEBI" id="CHEBI:15378"/>
        <dbReference type="ChEBI" id="CHEBI:33019"/>
        <dbReference type="ChEBI" id="CHEBI:63224"/>
        <dbReference type="ChEBI" id="CHEBI:77896"/>
        <dbReference type="EC" id="3.6.1.55"/>
    </reaction>
</comment>
<evidence type="ECO:0000256" key="17">
    <source>
        <dbReference type="RuleBase" id="RU003476"/>
    </source>
</evidence>
<evidence type="ECO:0000256" key="14">
    <source>
        <dbReference type="ARBA" id="ARBA00041592"/>
    </source>
</evidence>
<evidence type="ECO:0000256" key="9">
    <source>
        <dbReference type="ARBA" id="ARBA00023204"/>
    </source>
</evidence>
<reference evidence="20" key="1">
    <citation type="journal article" date="2019" name="Int. J. Syst. Evol. Microbiol.">
        <title>The Global Catalogue of Microorganisms (GCM) 10K type strain sequencing project: providing services to taxonomists for standard genome sequencing and annotation.</title>
        <authorList>
            <consortium name="The Broad Institute Genomics Platform"/>
            <consortium name="The Broad Institute Genome Sequencing Center for Infectious Disease"/>
            <person name="Wu L."/>
            <person name="Ma J."/>
        </authorList>
    </citation>
    <scope>NUCLEOTIDE SEQUENCE [LARGE SCALE GENOMIC DNA]</scope>
    <source>
        <strain evidence="20">CGMCC 1.12449</strain>
    </source>
</reference>
<evidence type="ECO:0000256" key="3">
    <source>
        <dbReference type="ARBA" id="ARBA00022457"/>
    </source>
</evidence>
<name>A0ABW4MG32_9SPHN</name>
<dbReference type="Pfam" id="PF00293">
    <property type="entry name" value="NUDIX"/>
    <property type="match status" value="1"/>
</dbReference>
<organism evidence="19 20">
    <name type="scientific">Sphingorhabdus buctiana</name>
    <dbReference type="NCBI Taxonomy" id="1508805"/>
    <lineage>
        <taxon>Bacteria</taxon>
        <taxon>Pseudomonadati</taxon>
        <taxon>Pseudomonadota</taxon>
        <taxon>Alphaproteobacteria</taxon>
        <taxon>Sphingomonadales</taxon>
        <taxon>Sphingomonadaceae</taxon>
        <taxon>Sphingorhabdus</taxon>
    </lineage>
</organism>
<comment type="catalytic activity">
    <reaction evidence="11">
        <text>8-oxo-GTP + H2O = 8-oxo-GMP + diphosphate + H(+)</text>
        <dbReference type="Rhea" id="RHEA:67616"/>
        <dbReference type="ChEBI" id="CHEBI:15377"/>
        <dbReference type="ChEBI" id="CHEBI:15378"/>
        <dbReference type="ChEBI" id="CHEBI:33019"/>
        <dbReference type="ChEBI" id="CHEBI:143553"/>
        <dbReference type="ChEBI" id="CHEBI:145694"/>
    </reaction>
</comment>
<dbReference type="InterPro" id="IPR000086">
    <property type="entry name" value="NUDIX_hydrolase_dom"/>
</dbReference>
<dbReference type="EMBL" id="JBHUEL010000010">
    <property type="protein sequence ID" value="MFD1767616.1"/>
    <property type="molecule type" value="Genomic_DNA"/>
</dbReference>
<dbReference type="InterPro" id="IPR020476">
    <property type="entry name" value="Nudix_hydrolase"/>
</dbReference>
<evidence type="ECO:0000256" key="10">
    <source>
        <dbReference type="ARBA" id="ARBA00035861"/>
    </source>
</evidence>
<keyword evidence="4" id="KW-0235">DNA replication</keyword>
<evidence type="ECO:0000256" key="2">
    <source>
        <dbReference type="ARBA" id="ARBA00005582"/>
    </source>
</evidence>
<evidence type="ECO:0000256" key="12">
    <source>
        <dbReference type="ARBA" id="ARBA00038905"/>
    </source>
</evidence>
<evidence type="ECO:0000256" key="11">
    <source>
        <dbReference type="ARBA" id="ARBA00036904"/>
    </source>
</evidence>
<dbReference type="InterPro" id="IPR020084">
    <property type="entry name" value="NUDIX_hydrolase_CS"/>
</dbReference>
<dbReference type="CDD" id="cd03425">
    <property type="entry name" value="NUDIX_MutT_NudA_like"/>
    <property type="match status" value="1"/>
</dbReference>
<dbReference type="PRINTS" id="PR00502">
    <property type="entry name" value="NUDIXFAMILY"/>
</dbReference>
<keyword evidence="6" id="KW-0227">DNA damage</keyword>
<proteinExistence type="inferred from homology"/>
<keyword evidence="8" id="KW-0460">Magnesium</keyword>
<comment type="similarity">
    <text evidence="2 17">Belongs to the Nudix hydrolase family.</text>
</comment>
<evidence type="ECO:0000259" key="18">
    <source>
        <dbReference type="PROSITE" id="PS51462"/>
    </source>
</evidence>
<dbReference type="SUPFAM" id="SSF55811">
    <property type="entry name" value="Nudix"/>
    <property type="match status" value="1"/>
</dbReference>
<dbReference type="PANTHER" id="PTHR47707">
    <property type="entry name" value="8-OXO-DGTP DIPHOSPHATASE"/>
    <property type="match status" value="1"/>
</dbReference>
<evidence type="ECO:0000256" key="15">
    <source>
        <dbReference type="ARBA" id="ARBA00041979"/>
    </source>
</evidence>
<evidence type="ECO:0000256" key="13">
    <source>
        <dbReference type="ARBA" id="ARBA00040794"/>
    </source>
</evidence>
<dbReference type="RefSeq" id="WP_381515337.1">
    <property type="nucleotide sequence ID" value="NZ_JBHUEL010000010.1"/>
</dbReference>
<accession>A0ABW4MG32</accession>
<dbReference type="EC" id="3.6.1.55" evidence="12"/>
<sequence>MLIVTAAALIRADGLILLQKRPEGRDMAGLWEFPGGKLEPSEQAEAALARELDEELGVSVDPQNLAPTCFASAKIRDKDLLLLLYCCREWQGTPQPLEGQELDWFAVKDMYRLPMPPADLPLIDLLERILRD</sequence>
<dbReference type="GO" id="GO:0016787">
    <property type="term" value="F:hydrolase activity"/>
    <property type="evidence" value="ECO:0007669"/>
    <property type="project" value="UniProtKB-KW"/>
</dbReference>
<evidence type="ECO:0000256" key="6">
    <source>
        <dbReference type="ARBA" id="ARBA00022763"/>
    </source>
</evidence>
<evidence type="ECO:0000256" key="7">
    <source>
        <dbReference type="ARBA" id="ARBA00022801"/>
    </source>
</evidence>
<dbReference type="Gene3D" id="3.90.79.10">
    <property type="entry name" value="Nucleoside Triphosphate Pyrophosphohydrolase"/>
    <property type="match status" value="1"/>
</dbReference>
<keyword evidence="5" id="KW-0479">Metal-binding</keyword>
<keyword evidence="9" id="KW-0234">DNA repair</keyword>
<evidence type="ECO:0000256" key="8">
    <source>
        <dbReference type="ARBA" id="ARBA00022842"/>
    </source>
</evidence>
<keyword evidence="20" id="KW-1185">Reference proteome</keyword>
<comment type="caution">
    <text evidence="19">The sequence shown here is derived from an EMBL/GenBank/DDBJ whole genome shotgun (WGS) entry which is preliminary data.</text>
</comment>
<evidence type="ECO:0000256" key="1">
    <source>
        <dbReference type="ARBA" id="ARBA00001946"/>
    </source>
</evidence>
<dbReference type="PROSITE" id="PS51462">
    <property type="entry name" value="NUDIX"/>
    <property type="match status" value="1"/>
</dbReference>
<dbReference type="PANTHER" id="PTHR47707:SF1">
    <property type="entry name" value="NUDIX HYDROLASE FAMILY PROTEIN"/>
    <property type="match status" value="1"/>
</dbReference>
<dbReference type="InterPro" id="IPR047127">
    <property type="entry name" value="MutT-like"/>
</dbReference>
<keyword evidence="3" id="KW-0515">Mutator protein</keyword>
<evidence type="ECO:0000313" key="20">
    <source>
        <dbReference type="Proteomes" id="UP001597215"/>
    </source>
</evidence>
<evidence type="ECO:0000256" key="4">
    <source>
        <dbReference type="ARBA" id="ARBA00022705"/>
    </source>
</evidence>
<dbReference type="InterPro" id="IPR015797">
    <property type="entry name" value="NUDIX_hydrolase-like_dom_sf"/>
</dbReference>